<evidence type="ECO:0000256" key="3">
    <source>
        <dbReference type="ARBA" id="ARBA00022729"/>
    </source>
</evidence>
<evidence type="ECO:0000256" key="1">
    <source>
        <dbReference type="ARBA" id="ARBA00004418"/>
    </source>
</evidence>
<dbReference type="Proteomes" id="UP000305546">
    <property type="component" value="Unassembled WGS sequence"/>
</dbReference>
<protein>
    <submittedName>
        <fullName evidence="5">ABC transporter substrate-binding protein</fullName>
    </submittedName>
</protein>
<comment type="similarity">
    <text evidence="2">Belongs to the bacterial solute-binding protein SsuA/TauA family.</text>
</comment>
<name>A0A5C4M0L4_9PSEU</name>
<evidence type="ECO:0000313" key="5">
    <source>
        <dbReference type="EMBL" id="TNC25153.1"/>
    </source>
</evidence>
<gene>
    <name evidence="5" type="ORF">FG385_16035</name>
</gene>
<feature type="chain" id="PRO_5023149942" evidence="4">
    <location>
        <begin position="25"/>
        <end position="341"/>
    </location>
</feature>
<proteinExistence type="inferred from homology"/>
<dbReference type="RefSeq" id="WP_139097541.1">
    <property type="nucleotide sequence ID" value="NZ_VDFW01000012.1"/>
</dbReference>
<feature type="signal peptide" evidence="4">
    <location>
        <begin position="1"/>
        <end position="24"/>
    </location>
</feature>
<evidence type="ECO:0000313" key="6">
    <source>
        <dbReference type="Proteomes" id="UP000305546"/>
    </source>
</evidence>
<evidence type="ECO:0000256" key="4">
    <source>
        <dbReference type="SAM" id="SignalP"/>
    </source>
</evidence>
<keyword evidence="6" id="KW-1185">Reference proteome</keyword>
<comment type="subcellular location">
    <subcellularLocation>
        <location evidence="1">Periplasm</location>
    </subcellularLocation>
</comment>
<dbReference type="AlphaFoldDB" id="A0A5C4M0L4"/>
<comment type="caution">
    <text evidence="5">The sequence shown here is derived from an EMBL/GenBank/DDBJ whole genome shotgun (WGS) entry which is preliminary data.</text>
</comment>
<dbReference type="OrthoDB" id="5348911at2"/>
<dbReference type="PANTHER" id="PTHR30024:SF47">
    <property type="entry name" value="TAURINE-BINDING PERIPLASMIC PROTEIN"/>
    <property type="match status" value="1"/>
</dbReference>
<dbReference type="PANTHER" id="PTHR30024">
    <property type="entry name" value="ALIPHATIC SULFONATES-BINDING PROTEIN-RELATED"/>
    <property type="match status" value="1"/>
</dbReference>
<accession>A0A5C4M0L4</accession>
<organism evidence="5 6">
    <name type="scientific">Amycolatopsis alkalitolerans</name>
    <dbReference type="NCBI Taxonomy" id="2547244"/>
    <lineage>
        <taxon>Bacteria</taxon>
        <taxon>Bacillati</taxon>
        <taxon>Actinomycetota</taxon>
        <taxon>Actinomycetes</taxon>
        <taxon>Pseudonocardiales</taxon>
        <taxon>Pseudonocardiaceae</taxon>
        <taxon>Amycolatopsis</taxon>
    </lineage>
</organism>
<dbReference type="EMBL" id="VDFW01000012">
    <property type="protein sequence ID" value="TNC25153.1"/>
    <property type="molecule type" value="Genomic_DNA"/>
</dbReference>
<dbReference type="GO" id="GO:0042597">
    <property type="term" value="C:periplasmic space"/>
    <property type="evidence" value="ECO:0007669"/>
    <property type="project" value="UniProtKB-SubCell"/>
</dbReference>
<sequence length="341" mass="36299">MKPTSLRHAVALVGAILCTSLAVAACGGSQPSGAGALKIAQYPGSLISFPARVAQAEGIFAKHHLNVSLIDVSGGPDANAAVVSGSADIQLNSMDNLMLARAQGQDMVAVSGNTTTPIFSVVVNNKFKGVTHSGKFPEAITALKGAKIGVTQRGASVELVMRYLLSKAGLNPDKDVTFVGVGAPPTAVPALQHGTIDAVVAFEPMQTQAVSIGKYATNVFDLRTNDLPTELKDLDWDYNQWAALKSNVDRKQQTFKDFQAAMKETYDFIADPANFNTLVDVGLKAIANDKTLVTEMLKSNLNSFGFRINQQKVENTSNFLLNFDKIKTPVAYNDIVDPGAR</sequence>
<reference evidence="5 6" key="1">
    <citation type="submission" date="2019-06" db="EMBL/GenBank/DDBJ databases">
        <title>Amycolatopsis alkalitolerans sp. nov., isolated from Gastrodia elata Blume.</title>
        <authorList>
            <person name="Narsing Rao M.P."/>
            <person name="Li W.J."/>
        </authorList>
    </citation>
    <scope>NUCLEOTIDE SEQUENCE [LARGE SCALE GENOMIC DNA]</scope>
    <source>
        <strain evidence="5 6">SYSUP0005</strain>
    </source>
</reference>
<dbReference type="SUPFAM" id="SSF53850">
    <property type="entry name" value="Periplasmic binding protein-like II"/>
    <property type="match status" value="1"/>
</dbReference>
<dbReference type="Pfam" id="PF13379">
    <property type="entry name" value="NMT1_2"/>
    <property type="match status" value="1"/>
</dbReference>
<keyword evidence="3 4" id="KW-0732">Signal</keyword>
<evidence type="ECO:0000256" key="2">
    <source>
        <dbReference type="ARBA" id="ARBA00010742"/>
    </source>
</evidence>
<dbReference type="Gene3D" id="3.40.190.10">
    <property type="entry name" value="Periplasmic binding protein-like II"/>
    <property type="match status" value="2"/>
</dbReference>
<dbReference type="PROSITE" id="PS51257">
    <property type="entry name" value="PROKAR_LIPOPROTEIN"/>
    <property type="match status" value="1"/>
</dbReference>